<dbReference type="AlphaFoldDB" id="A0A1F5YN06"/>
<proteinExistence type="predicted"/>
<protein>
    <submittedName>
        <fullName evidence="1">Uncharacterized protein</fullName>
    </submittedName>
</protein>
<gene>
    <name evidence="1" type="ORF">A3F83_06110</name>
</gene>
<dbReference type="EMBL" id="MFIX01000213">
    <property type="protein sequence ID" value="OGG01282.1"/>
    <property type="molecule type" value="Genomic_DNA"/>
</dbReference>
<organism evidence="1 2">
    <name type="scientific">Candidatus Glassbacteria bacterium RIFCSPLOWO2_12_FULL_58_11</name>
    <dbReference type="NCBI Taxonomy" id="1817867"/>
    <lineage>
        <taxon>Bacteria</taxon>
        <taxon>Candidatus Glassiibacteriota</taxon>
    </lineage>
</organism>
<dbReference type="STRING" id="1817867.A3F83_06110"/>
<dbReference type="Proteomes" id="UP000179129">
    <property type="component" value="Unassembled WGS sequence"/>
</dbReference>
<comment type="caution">
    <text evidence="1">The sequence shown here is derived from an EMBL/GenBank/DDBJ whole genome shotgun (WGS) entry which is preliminary data.</text>
</comment>
<accession>A0A1F5YN06</accession>
<name>A0A1F5YN06_9BACT</name>
<evidence type="ECO:0000313" key="1">
    <source>
        <dbReference type="EMBL" id="OGG01282.1"/>
    </source>
</evidence>
<sequence>MAPVLRTASKLAWPVKKQASFGSPLDKTDLTGFIKLNEPLIIDESAEHWTDRGMAGMGHDWVTQRGRLRQYVRFEIPVQPLPVGFVGYLLALLFSADSSQQLSGGAYEHTSRFQPLSGRPEAYCTTLAVHEDNGDYYIQDVACASLTLRGSGTDRLEAGGSFLASKIGGTLQSFSWPSAVPLRYLYNYAGSFSIGGDSGKRSQLRSFELSLEAGINLELAWRKSATEEARIYPAAWPCGPERKAALKLTLLGESGDLASFRAAQQNGAPAGFVLSCLGEKISGTSPEESDGVELTIPQAFYTGLDYGYENGLLQLELSLEGGYDQATGGPVSVRTVEGDISSYFPA</sequence>
<reference evidence="1 2" key="1">
    <citation type="journal article" date="2016" name="Nat. Commun.">
        <title>Thousands of microbial genomes shed light on interconnected biogeochemical processes in an aquifer system.</title>
        <authorList>
            <person name="Anantharaman K."/>
            <person name="Brown C.T."/>
            <person name="Hug L.A."/>
            <person name="Sharon I."/>
            <person name="Castelle C.J."/>
            <person name="Probst A.J."/>
            <person name="Thomas B.C."/>
            <person name="Singh A."/>
            <person name="Wilkins M.J."/>
            <person name="Karaoz U."/>
            <person name="Brodie E.L."/>
            <person name="Williams K.H."/>
            <person name="Hubbard S.S."/>
            <person name="Banfield J.F."/>
        </authorList>
    </citation>
    <scope>NUCLEOTIDE SEQUENCE [LARGE SCALE GENOMIC DNA]</scope>
</reference>
<evidence type="ECO:0000313" key="2">
    <source>
        <dbReference type="Proteomes" id="UP000179129"/>
    </source>
</evidence>